<proteinExistence type="predicted"/>
<protein>
    <submittedName>
        <fullName evidence="1">Uncharacterized protein</fullName>
    </submittedName>
</protein>
<dbReference type="AlphaFoldDB" id="A0A9X3WVU4"/>
<sequence>MINHSNQTAADIMEGLIENGTYPTIKNLKHRDQTIKKTMENKLKDSDSKRHEFKKHGLVAKFVSKKISEIDYEGLNEYLYNLGLLVPIVKIDHKKVKKNLFIYDQLKAYQFQPTSYVKPNFNKKGKSLNSPAPFEVDDWKMSDLALTLNRLKPELEYHNELYDKAKSQMLQCPELQQQRKLVHEYGSVSLVDNDPLYDVVAINEEMGEDILIKYGKPNEEKVQNFILKGTLTKADIDQFKTMVDIRLDFTVMSLEAEKRMLEMLNERHNIAAQNYMRA</sequence>
<dbReference type="RefSeq" id="WP_272436168.1">
    <property type="nucleotide sequence ID" value="NZ_JAMQKB010000005.1"/>
</dbReference>
<dbReference type="Proteomes" id="UP001145050">
    <property type="component" value="Unassembled WGS sequence"/>
</dbReference>
<reference evidence="1" key="1">
    <citation type="submission" date="2022-06" db="EMBL/GenBank/DDBJ databases">
        <title>Aquibacillus sp. a new bacterium isolated from soil saline samples.</title>
        <authorList>
            <person name="Galisteo C."/>
            <person name="De La Haba R."/>
            <person name="Sanchez-Porro C."/>
            <person name="Ventosa A."/>
        </authorList>
    </citation>
    <scope>NUCLEOTIDE SEQUENCE</scope>
    <source>
        <strain evidence="1">3ASR75-11</strain>
    </source>
</reference>
<name>A0A9X3WVU4_9BACI</name>
<dbReference type="EMBL" id="JAMQKB010000005">
    <property type="protein sequence ID" value="MDC3424364.1"/>
    <property type="molecule type" value="Genomic_DNA"/>
</dbReference>
<gene>
    <name evidence="1" type="ORF">NC797_07570</name>
</gene>
<evidence type="ECO:0000313" key="2">
    <source>
        <dbReference type="Proteomes" id="UP001145050"/>
    </source>
</evidence>
<organism evidence="1 2">
    <name type="scientific">Terrihalobacillus insolitus</name>
    <dbReference type="NCBI Taxonomy" id="2950438"/>
    <lineage>
        <taxon>Bacteria</taxon>
        <taxon>Bacillati</taxon>
        <taxon>Bacillota</taxon>
        <taxon>Bacilli</taxon>
        <taxon>Bacillales</taxon>
        <taxon>Bacillaceae</taxon>
        <taxon>Terrihalobacillus</taxon>
    </lineage>
</organism>
<comment type="caution">
    <text evidence="1">The sequence shown here is derived from an EMBL/GenBank/DDBJ whole genome shotgun (WGS) entry which is preliminary data.</text>
</comment>
<keyword evidence="2" id="KW-1185">Reference proteome</keyword>
<accession>A0A9X3WVU4</accession>
<evidence type="ECO:0000313" key="1">
    <source>
        <dbReference type="EMBL" id="MDC3424364.1"/>
    </source>
</evidence>